<keyword evidence="2" id="KW-0805">Transcription regulation</keyword>
<dbReference type="Gene3D" id="1.10.10.10">
    <property type="entry name" value="Winged helix-like DNA-binding domain superfamily/Winged helix DNA-binding domain"/>
    <property type="match status" value="1"/>
</dbReference>
<dbReference type="Pfam" id="PF08220">
    <property type="entry name" value="HTH_DeoR"/>
    <property type="match status" value="1"/>
</dbReference>
<accession>A0ABP8UX53</accession>
<evidence type="ECO:0000313" key="6">
    <source>
        <dbReference type="EMBL" id="GAA4648498.1"/>
    </source>
</evidence>
<evidence type="ECO:0000256" key="3">
    <source>
        <dbReference type="ARBA" id="ARBA00023125"/>
    </source>
</evidence>
<dbReference type="Gene3D" id="3.40.50.1360">
    <property type="match status" value="1"/>
</dbReference>
<dbReference type="PANTHER" id="PTHR30363:SF4">
    <property type="entry name" value="GLYCEROL-3-PHOSPHATE REGULON REPRESSOR"/>
    <property type="match status" value="1"/>
</dbReference>
<dbReference type="SUPFAM" id="SSF46785">
    <property type="entry name" value="Winged helix' DNA-binding domain"/>
    <property type="match status" value="1"/>
</dbReference>
<dbReference type="PANTHER" id="PTHR30363">
    <property type="entry name" value="HTH-TYPE TRANSCRIPTIONAL REGULATOR SRLR-RELATED"/>
    <property type="match status" value="1"/>
</dbReference>
<dbReference type="PROSITE" id="PS00894">
    <property type="entry name" value="HTH_DEOR_1"/>
    <property type="match status" value="1"/>
</dbReference>
<proteinExistence type="predicted"/>
<dbReference type="Pfam" id="PF00455">
    <property type="entry name" value="DeoRC"/>
    <property type="match status" value="1"/>
</dbReference>
<dbReference type="InterPro" id="IPR036390">
    <property type="entry name" value="WH_DNA-bd_sf"/>
</dbReference>
<feature type="domain" description="HTH deoR-type" evidence="5">
    <location>
        <begin position="3"/>
        <end position="58"/>
    </location>
</feature>
<dbReference type="EMBL" id="BAABFL010000080">
    <property type="protein sequence ID" value="GAA4648498.1"/>
    <property type="molecule type" value="Genomic_DNA"/>
</dbReference>
<keyword evidence="4" id="KW-0804">Transcription</keyword>
<evidence type="ECO:0000256" key="2">
    <source>
        <dbReference type="ARBA" id="ARBA00023015"/>
    </source>
</evidence>
<evidence type="ECO:0000313" key="7">
    <source>
        <dbReference type="Proteomes" id="UP001500604"/>
    </source>
</evidence>
<dbReference type="InterPro" id="IPR018356">
    <property type="entry name" value="Tscrpt_reg_HTH_DeoR_CS"/>
</dbReference>
<reference evidence="7" key="1">
    <citation type="journal article" date="2019" name="Int. J. Syst. Evol. Microbiol.">
        <title>The Global Catalogue of Microorganisms (GCM) 10K type strain sequencing project: providing services to taxonomists for standard genome sequencing and annotation.</title>
        <authorList>
            <consortium name="The Broad Institute Genomics Platform"/>
            <consortium name="The Broad Institute Genome Sequencing Center for Infectious Disease"/>
            <person name="Wu L."/>
            <person name="Ma J."/>
        </authorList>
    </citation>
    <scope>NUCLEOTIDE SEQUENCE [LARGE SCALE GENOMIC DNA]</scope>
    <source>
        <strain evidence="7">JCM 17805</strain>
    </source>
</reference>
<comment type="caution">
    <text evidence="6">The sequence shown here is derived from an EMBL/GenBank/DDBJ whole genome shotgun (WGS) entry which is preliminary data.</text>
</comment>
<dbReference type="InterPro" id="IPR036388">
    <property type="entry name" value="WH-like_DNA-bd_sf"/>
</dbReference>
<keyword evidence="1" id="KW-0678">Repressor</keyword>
<organism evidence="6 7">
    <name type="scientific">Kistimonas scapharcae</name>
    <dbReference type="NCBI Taxonomy" id="1036133"/>
    <lineage>
        <taxon>Bacteria</taxon>
        <taxon>Pseudomonadati</taxon>
        <taxon>Pseudomonadota</taxon>
        <taxon>Gammaproteobacteria</taxon>
        <taxon>Oceanospirillales</taxon>
        <taxon>Endozoicomonadaceae</taxon>
        <taxon>Kistimonas</taxon>
    </lineage>
</organism>
<sequence length="252" mass="27853">MDHFDRRTAILDYITGSGYATIDELAQHFHVTPQTIRRDINQLANEGKLKRYHGGAGIDSSIQNTDYNDRVSQSSNQKQRIAAAVAAAIPNHCSLFINIGTTTEAIAQALLEHRGLRVITNNIHVATILSQKDDFDILLTGGTVRGDGGLVGQATEDFIEQFKVDFGILGISGIDEDGSLLDFDYQEVHVSRAIMNNSRQLFLAADHSKFGRNAVVRLDTITRFHRVFTDCKPSVSICQLLDEHCVQLTLAD</sequence>
<name>A0ABP8UX53_9GAMM</name>
<dbReference type="RefSeq" id="WP_345194171.1">
    <property type="nucleotide sequence ID" value="NZ_BAABFL010000080.1"/>
</dbReference>
<dbReference type="PROSITE" id="PS51000">
    <property type="entry name" value="HTH_DEOR_2"/>
    <property type="match status" value="1"/>
</dbReference>
<keyword evidence="3" id="KW-0238">DNA-binding</keyword>
<dbReference type="InterPro" id="IPR014036">
    <property type="entry name" value="DeoR-like_C"/>
</dbReference>
<protein>
    <submittedName>
        <fullName evidence="6">DeoR/GlpR family transcriptional regulator</fullName>
    </submittedName>
</protein>
<evidence type="ECO:0000256" key="4">
    <source>
        <dbReference type="ARBA" id="ARBA00023163"/>
    </source>
</evidence>
<keyword evidence="7" id="KW-1185">Reference proteome</keyword>
<dbReference type="SMART" id="SM01134">
    <property type="entry name" value="DeoRC"/>
    <property type="match status" value="1"/>
</dbReference>
<dbReference type="Proteomes" id="UP001500604">
    <property type="component" value="Unassembled WGS sequence"/>
</dbReference>
<dbReference type="InterPro" id="IPR037171">
    <property type="entry name" value="NagB/RpiA_transferase-like"/>
</dbReference>
<dbReference type="InterPro" id="IPR050313">
    <property type="entry name" value="Carb_Metab_HTH_regulators"/>
</dbReference>
<evidence type="ECO:0000259" key="5">
    <source>
        <dbReference type="PROSITE" id="PS51000"/>
    </source>
</evidence>
<gene>
    <name evidence="6" type="ORF">GCM10023116_07670</name>
</gene>
<dbReference type="InterPro" id="IPR001034">
    <property type="entry name" value="DeoR_HTH"/>
</dbReference>
<dbReference type="SMART" id="SM00420">
    <property type="entry name" value="HTH_DEOR"/>
    <property type="match status" value="1"/>
</dbReference>
<evidence type="ECO:0000256" key="1">
    <source>
        <dbReference type="ARBA" id="ARBA00022491"/>
    </source>
</evidence>
<dbReference type="SUPFAM" id="SSF100950">
    <property type="entry name" value="NagB/RpiA/CoA transferase-like"/>
    <property type="match status" value="1"/>
</dbReference>
<dbReference type="PRINTS" id="PR00037">
    <property type="entry name" value="HTHLACR"/>
</dbReference>